<dbReference type="Proteomes" id="UP000053342">
    <property type="component" value="Unassembled WGS sequence"/>
</dbReference>
<sequence>MVQDETVVSTGHLHPRSRGLQKETGRTETLLIHRDRGRRVHVRIRTQPRVRSVPERRGTHSDREHIDHARRRRRRLQRHGAQRTIRCGPGYRTVERPQRIGSTGLFATSRHVRLDTMSLLLVIFSYLQLVFFNLCVCGIWARSDGEPKIVKNKQGQHRHPQRSRVGACDVLGTVVHPPRGRSPRGMSQHAVPPTGRRCRRDLDAHLAPIREEDQLHRVDGGGVHHRLAGRQVFEAVRDGTGRQGARDRLRGRRHPHGGPAVRAGRLPARGPDLHGHRAHPGERQGRRRVPLRAAPDPGPGVWSRGAGRDGGAPARDPTPRGEEQGPVGRRRRQGGDGVVRRPEPRRGQPDPHEARGRRERQARDGHLPHRVLWPDGLAVRGPVGRRGRRHGQRHRLRPVELRLHRGPPPGPARRPPDRVRGRPHQHHDRPRRGRPAPRRRQEVRLRPVQRRPRTRGVGEDKGHHLEGLILMYPS</sequence>
<evidence type="ECO:0000313" key="4">
    <source>
        <dbReference type="Proteomes" id="UP000053342"/>
    </source>
</evidence>
<feature type="region of interest" description="Disordered" evidence="1">
    <location>
        <begin position="174"/>
        <end position="196"/>
    </location>
</feature>
<keyword evidence="4" id="KW-1185">Reference proteome</keyword>
<dbReference type="HOGENOM" id="CLU_576218_0_0_1"/>
<dbReference type="VEuPathDB" id="FungiDB:PV06_10419"/>
<name>A0A0D2D4W1_9EURO</name>
<feature type="compositionally biased region" description="Basic residues" evidence="1">
    <location>
        <begin position="421"/>
        <end position="438"/>
    </location>
</feature>
<feature type="transmembrane region" description="Helical" evidence="2">
    <location>
        <begin position="119"/>
        <end position="141"/>
    </location>
</feature>
<reference evidence="3 4" key="1">
    <citation type="submission" date="2015-01" db="EMBL/GenBank/DDBJ databases">
        <title>The Genome Sequence of Exophiala oligosperma CBS72588.</title>
        <authorList>
            <consortium name="The Broad Institute Genomics Platform"/>
            <person name="Cuomo C."/>
            <person name="de Hoog S."/>
            <person name="Gorbushina A."/>
            <person name="Stielow B."/>
            <person name="Teixiera M."/>
            <person name="Abouelleil A."/>
            <person name="Chapman S.B."/>
            <person name="Priest M."/>
            <person name="Young S.K."/>
            <person name="Wortman J."/>
            <person name="Nusbaum C."/>
            <person name="Birren B."/>
        </authorList>
    </citation>
    <scope>NUCLEOTIDE SEQUENCE [LARGE SCALE GENOMIC DNA]</scope>
    <source>
        <strain evidence="3 4">CBS 72588</strain>
    </source>
</reference>
<feature type="compositionally biased region" description="Basic and acidic residues" evidence="1">
    <location>
        <begin position="52"/>
        <end position="67"/>
    </location>
</feature>
<evidence type="ECO:0000256" key="1">
    <source>
        <dbReference type="SAM" id="MobiDB-lite"/>
    </source>
</evidence>
<feature type="region of interest" description="Disordered" evidence="1">
    <location>
        <begin position="234"/>
        <end position="466"/>
    </location>
</feature>
<feature type="compositionally biased region" description="Basic and acidic residues" evidence="1">
    <location>
        <begin position="338"/>
        <end position="367"/>
    </location>
</feature>
<feature type="region of interest" description="Disordered" evidence="1">
    <location>
        <begin position="1"/>
        <end position="22"/>
    </location>
</feature>
<feature type="compositionally biased region" description="Basic residues" evidence="1">
    <location>
        <begin position="383"/>
        <end position="396"/>
    </location>
</feature>
<keyword evidence="2" id="KW-0812">Transmembrane</keyword>
<gene>
    <name evidence="3" type="ORF">PV06_10419</name>
</gene>
<evidence type="ECO:0000256" key="2">
    <source>
        <dbReference type="SAM" id="Phobius"/>
    </source>
</evidence>
<dbReference type="EMBL" id="KN847344">
    <property type="protein sequence ID" value="KIW37375.1"/>
    <property type="molecule type" value="Genomic_DNA"/>
</dbReference>
<dbReference type="GeneID" id="27362493"/>
<feature type="compositionally biased region" description="Basic and acidic residues" evidence="1">
    <location>
        <begin position="456"/>
        <end position="466"/>
    </location>
</feature>
<dbReference type="RefSeq" id="XP_016257591.1">
    <property type="nucleotide sequence ID" value="XM_016411971.1"/>
</dbReference>
<dbReference type="AlphaFoldDB" id="A0A0D2D4W1"/>
<feature type="compositionally biased region" description="Basic and acidic residues" evidence="1">
    <location>
        <begin position="235"/>
        <end position="248"/>
    </location>
</feature>
<feature type="compositionally biased region" description="Basic residues" evidence="1">
    <location>
        <begin position="68"/>
        <end position="80"/>
    </location>
</feature>
<feature type="region of interest" description="Disordered" evidence="1">
    <location>
        <begin position="49"/>
        <end position="80"/>
    </location>
</feature>
<feature type="compositionally biased region" description="Basic and acidic residues" evidence="1">
    <location>
        <begin position="271"/>
        <end position="284"/>
    </location>
</feature>
<accession>A0A0D2D4W1</accession>
<evidence type="ECO:0000313" key="3">
    <source>
        <dbReference type="EMBL" id="KIW37375.1"/>
    </source>
</evidence>
<proteinExistence type="predicted"/>
<organism evidence="3 4">
    <name type="scientific">Exophiala oligosperma</name>
    <dbReference type="NCBI Taxonomy" id="215243"/>
    <lineage>
        <taxon>Eukaryota</taxon>
        <taxon>Fungi</taxon>
        <taxon>Dikarya</taxon>
        <taxon>Ascomycota</taxon>
        <taxon>Pezizomycotina</taxon>
        <taxon>Eurotiomycetes</taxon>
        <taxon>Chaetothyriomycetidae</taxon>
        <taxon>Chaetothyriales</taxon>
        <taxon>Herpotrichiellaceae</taxon>
        <taxon>Exophiala</taxon>
    </lineage>
</organism>
<keyword evidence="2" id="KW-1133">Transmembrane helix</keyword>
<protein>
    <submittedName>
        <fullName evidence="3">Uncharacterized protein</fullName>
    </submittedName>
</protein>
<keyword evidence="2" id="KW-0472">Membrane</keyword>